<feature type="compositionally biased region" description="Low complexity" evidence="1">
    <location>
        <begin position="129"/>
        <end position="146"/>
    </location>
</feature>
<dbReference type="Proteomes" id="UP001234178">
    <property type="component" value="Unassembled WGS sequence"/>
</dbReference>
<feature type="compositionally biased region" description="Basic and acidic residues" evidence="1">
    <location>
        <begin position="79"/>
        <end position="94"/>
    </location>
</feature>
<protein>
    <submittedName>
        <fullName evidence="2">Uncharacterized protein</fullName>
    </submittedName>
</protein>
<feature type="region of interest" description="Disordered" evidence="1">
    <location>
        <begin position="63"/>
        <end position="188"/>
    </location>
</feature>
<name>A0ABR0A8R7_9CRUS</name>
<comment type="caution">
    <text evidence="2">The sequence shown here is derived from an EMBL/GenBank/DDBJ whole genome shotgun (WGS) entry which is preliminary data.</text>
</comment>
<gene>
    <name evidence="2" type="ORF">OUZ56_003431</name>
</gene>
<evidence type="ECO:0000313" key="2">
    <source>
        <dbReference type="EMBL" id="KAK4021516.1"/>
    </source>
</evidence>
<accession>A0ABR0A8R7</accession>
<feature type="compositionally biased region" description="Low complexity" evidence="1">
    <location>
        <begin position="176"/>
        <end position="188"/>
    </location>
</feature>
<evidence type="ECO:0000256" key="1">
    <source>
        <dbReference type="SAM" id="MobiDB-lite"/>
    </source>
</evidence>
<evidence type="ECO:0000313" key="3">
    <source>
        <dbReference type="Proteomes" id="UP001234178"/>
    </source>
</evidence>
<organism evidence="2 3">
    <name type="scientific">Daphnia magna</name>
    <dbReference type="NCBI Taxonomy" id="35525"/>
    <lineage>
        <taxon>Eukaryota</taxon>
        <taxon>Metazoa</taxon>
        <taxon>Ecdysozoa</taxon>
        <taxon>Arthropoda</taxon>
        <taxon>Crustacea</taxon>
        <taxon>Branchiopoda</taxon>
        <taxon>Diplostraca</taxon>
        <taxon>Cladocera</taxon>
        <taxon>Anomopoda</taxon>
        <taxon>Daphniidae</taxon>
        <taxon>Daphnia</taxon>
    </lineage>
</organism>
<proteinExistence type="predicted"/>
<keyword evidence="3" id="KW-1185">Reference proteome</keyword>
<dbReference type="EMBL" id="JAOYFB010000036">
    <property type="protein sequence ID" value="KAK4021516.1"/>
    <property type="molecule type" value="Genomic_DNA"/>
</dbReference>
<reference evidence="2 3" key="1">
    <citation type="journal article" date="2023" name="Nucleic Acids Res.">
        <title>The hologenome of Daphnia magna reveals possible DNA methylation and microbiome-mediated evolution of the host genome.</title>
        <authorList>
            <person name="Chaturvedi A."/>
            <person name="Li X."/>
            <person name="Dhandapani V."/>
            <person name="Marshall H."/>
            <person name="Kissane S."/>
            <person name="Cuenca-Cambronero M."/>
            <person name="Asole G."/>
            <person name="Calvet F."/>
            <person name="Ruiz-Romero M."/>
            <person name="Marangio P."/>
            <person name="Guigo R."/>
            <person name="Rago D."/>
            <person name="Mirbahai L."/>
            <person name="Eastwood N."/>
            <person name="Colbourne J.K."/>
            <person name="Zhou J."/>
            <person name="Mallon E."/>
            <person name="Orsini L."/>
        </authorList>
    </citation>
    <scope>NUCLEOTIDE SEQUENCE [LARGE SCALE GENOMIC DNA]</scope>
    <source>
        <strain evidence="2">LRV0_1</strain>
    </source>
</reference>
<feature type="compositionally biased region" description="Acidic residues" evidence="1">
    <location>
        <begin position="66"/>
        <end position="78"/>
    </location>
</feature>
<sequence>MALRVSGKLKYRFTAEEGARVKITASIRGALQSDQAGHCVELQTSETKRKKTLVVHVSQMKKFDVESDEESDSDEEDEKLEHADSDLDVERADTDSNVARADTGLEEARAETEEGMACVETDTGETPEADTGVTTDTSTAAAAVEPPARREKGRMRRRPLEPIAEMDEGLQDGKDSVVSAATESSAVG</sequence>